<evidence type="ECO:0000313" key="3">
    <source>
        <dbReference type="EMBL" id="KAF2077991.1"/>
    </source>
</evidence>
<accession>A0A8J4Q1B9</accession>
<evidence type="ECO:0000259" key="1">
    <source>
        <dbReference type="Pfam" id="PF00675"/>
    </source>
</evidence>
<dbReference type="InterPro" id="IPR007863">
    <property type="entry name" value="Peptidase_M16_C"/>
</dbReference>
<evidence type="ECO:0000313" key="4">
    <source>
        <dbReference type="Proteomes" id="UP000695562"/>
    </source>
</evidence>
<dbReference type="OrthoDB" id="10251424at2759"/>
<proteinExistence type="predicted"/>
<dbReference type="GO" id="GO:0006627">
    <property type="term" value="P:protein processing involved in protein targeting to mitochondrion"/>
    <property type="evidence" value="ECO:0007669"/>
    <property type="project" value="TreeGrafter"/>
</dbReference>
<name>A0A8J4Q1B9_9MYCE</name>
<dbReference type="Proteomes" id="UP000695562">
    <property type="component" value="Unassembled WGS sequence"/>
</dbReference>
<gene>
    <name evidence="3" type="ORF">CYY_000715</name>
</gene>
<dbReference type="Pfam" id="PF00675">
    <property type="entry name" value="Peptidase_M16"/>
    <property type="match status" value="1"/>
</dbReference>
<dbReference type="EMBL" id="AJWJ01000014">
    <property type="protein sequence ID" value="KAF2077991.1"/>
    <property type="molecule type" value="Genomic_DNA"/>
</dbReference>
<keyword evidence="4" id="KW-1185">Reference proteome</keyword>
<feature type="domain" description="Peptidase M16 C-terminal" evidence="2">
    <location>
        <begin position="303"/>
        <end position="495"/>
    </location>
</feature>
<dbReference type="InterPro" id="IPR011765">
    <property type="entry name" value="Pept_M16_N"/>
</dbReference>
<dbReference type="InterPro" id="IPR011249">
    <property type="entry name" value="Metalloenz_LuxS/M16"/>
</dbReference>
<dbReference type="GO" id="GO:0005739">
    <property type="term" value="C:mitochondrion"/>
    <property type="evidence" value="ECO:0007669"/>
    <property type="project" value="TreeGrafter"/>
</dbReference>
<organism evidence="3 4">
    <name type="scientific">Polysphondylium violaceum</name>
    <dbReference type="NCBI Taxonomy" id="133409"/>
    <lineage>
        <taxon>Eukaryota</taxon>
        <taxon>Amoebozoa</taxon>
        <taxon>Evosea</taxon>
        <taxon>Eumycetozoa</taxon>
        <taxon>Dictyostelia</taxon>
        <taxon>Dictyosteliales</taxon>
        <taxon>Dictyosteliaceae</taxon>
        <taxon>Polysphondylium</taxon>
    </lineage>
</organism>
<dbReference type="SUPFAM" id="SSF63411">
    <property type="entry name" value="LuxS/MPP-like metallohydrolase"/>
    <property type="match status" value="2"/>
</dbReference>
<dbReference type="InterPro" id="IPR050361">
    <property type="entry name" value="MPP/UQCRC_Complex"/>
</dbReference>
<comment type="caution">
    <text evidence="3">The sequence shown here is derived from an EMBL/GenBank/DDBJ whole genome shotgun (WGS) entry which is preliminary data.</text>
</comment>
<dbReference type="AlphaFoldDB" id="A0A8J4Q1B9"/>
<feature type="domain" description="Peptidase M16 N-terminal" evidence="1">
    <location>
        <begin position="152"/>
        <end position="295"/>
    </location>
</feature>
<dbReference type="PANTHER" id="PTHR11851">
    <property type="entry name" value="METALLOPROTEASE"/>
    <property type="match status" value="1"/>
</dbReference>
<evidence type="ECO:0008006" key="5">
    <source>
        <dbReference type="Google" id="ProtNLM"/>
    </source>
</evidence>
<protein>
    <recommendedName>
        <fullName evidence="5">Mitochondrial processing peptidase alpha subunit</fullName>
    </recommendedName>
</protein>
<dbReference type="GO" id="GO:0046872">
    <property type="term" value="F:metal ion binding"/>
    <property type="evidence" value="ECO:0007669"/>
    <property type="project" value="InterPro"/>
</dbReference>
<evidence type="ECO:0000259" key="2">
    <source>
        <dbReference type="Pfam" id="PF05193"/>
    </source>
</evidence>
<dbReference type="Gene3D" id="3.30.830.10">
    <property type="entry name" value="Metalloenzyme, LuxS/M16 peptidase-like"/>
    <property type="match status" value="2"/>
</dbReference>
<dbReference type="PANTHER" id="PTHR11851:SF222">
    <property type="entry name" value="MITOCHONDRIAL-PROCESSING PEPTIDASE SUBUNIT ALPHA-1"/>
    <property type="match status" value="1"/>
</dbReference>
<reference evidence="3" key="1">
    <citation type="submission" date="2020-01" db="EMBL/GenBank/DDBJ databases">
        <title>Development of genomics and gene disruption for Polysphondylium violaceum indicates a role for the polyketide synthase stlB in stalk morphogenesis.</title>
        <authorList>
            <person name="Narita B."/>
            <person name="Kawabe Y."/>
            <person name="Kin K."/>
            <person name="Saito T."/>
            <person name="Gibbs R."/>
            <person name="Kuspa A."/>
            <person name="Muzny D."/>
            <person name="Queller D."/>
            <person name="Richards S."/>
            <person name="Strassman J."/>
            <person name="Sucgang R."/>
            <person name="Worley K."/>
            <person name="Schaap P."/>
        </authorList>
    </citation>
    <scope>NUCLEOTIDE SEQUENCE</scope>
    <source>
        <strain evidence="3">QSvi11</strain>
    </source>
</reference>
<sequence>MNNILKNNKASLLLSKLLVKPNNSSTSTSNSNISIFSQQQKNTNNANTINTNHLSQFSPSLSSLSSTTTTPSPSSLISNIFRKKNVLSYFSTSTSSNSVQDVLSKSPFLPLTVPHPKLKEFNLSNQNDNNNSGNENMDYKEQITTLPNGIKVISKQTHEEACAIGLYVNTGSKFETPENRGVFNLLQKMTFKATKNNTTPEIVRSLEDISLNAMSVSSREIMQISIEVLRKDVENILKIFSDQIKCPLFEQEELKEQIESCIRNWESLNSSADSLLPELLQRVAFGDEGLGSSIFAAPNEYESITREKLFEAIERYYVGKNIVVSGTGINHGELVQMVQKYFSDIPYQRANTPTIESVDAKTVYNGGTMAFSPESDEVDPSWIVAFPFKGLASITESNDIFTAFVLQSILGGGSAYSTGGPGKGMQSRLNLNVVYRLHKIKHCSAFFSVFNQHSLFGVNLNTTPGSLGNAIELLLSELLFFNQNVTMEELNRAKRSQKSQILTNLELRGVLCDDMARQLVGMGQWKTPEEVCKAIDSVTMEDVKALYTKIMQSKPSVVVLASEKDSVITAEDFNLIVQQNLKLLTGTK</sequence>
<dbReference type="Pfam" id="PF05193">
    <property type="entry name" value="Peptidase_M16_C"/>
    <property type="match status" value="1"/>
</dbReference>